<organism evidence="2 3">
    <name type="scientific">Saliphagus infecundisoli</name>
    <dbReference type="NCBI Taxonomy" id="1849069"/>
    <lineage>
        <taxon>Archaea</taxon>
        <taxon>Methanobacteriati</taxon>
        <taxon>Methanobacteriota</taxon>
        <taxon>Stenosarchaea group</taxon>
        <taxon>Halobacteria</taxon>
        <taxon>Halobacteriales</taxon>
        <taxon>Natrialbaceae</taxon>
        <taxon>Saliphagus</taxon>
    </lineage>
</organism>
<protein>
    <submittedName>
        <fullName evidence="2">Uncharacterized protein</fullName>
    </submittedName>
</protein>
<gene>
    <name evidence="2" type="ORF">ACFPFO_22605</name>
</gene>
<evidence type="ECO:0000313" key="2">
    <source>
        <dbReference type="EMBL" id="MFC4990488.1"/>
    </source>
</evidence>
<dbReference type="InterPro" id="IPR058276">
    <property type="entry name" value="DUF7970"/>
</dbReference>
<keyword evidence="3" id="KW-1185">Reference proteome</keyword>
<dbReference type="Proteomes" id="UP001595925">
    <property type="component" value="Unassembled WGS sequence"/>
</dbReference>
<dbReference type="Pfam" id="PF25925">
    <property type="entry name" value="DUF7970"/>
    <property type="match status" value="1"/>
</dbReference>
<dbReference type="AlphaFoldDB" id="A0ABD5QL30"/>
<feature type="region of interest" description="Disordered" evidence="1">
    <location>
        <begin position="1"/>
        <end position="50"/>
    </location>
</feature>
<comment type="caution">
    <text evidence="2">The sequence shown here is derived from an EMBL/GenBank/DDBJ whole genome shotgun (WGS) entry which is preliminary data.</text>
</comment>
<proteinExistence type="predicted"/>
<accession>A0ABD5QL30</accession>
<dbReference type="EMBL" id="JBHSJG010000075">
    <property type="protein sequence ID" value="MFC4990488.1"/>
    <property type="molecule type" value="Genomic_DNA"/>
</dbReference>
<evidence type="ECO:0000313" key="3">
    <source>
        <dbReference type="Proteomes" id="UP001595925"/>
    </source>
</evidence>
<dbReference type="RefSeq" id="WP_224829975.1">
    <property type="nucleotide sequence ID" value="NZ_JAIVEF010000033.1"/>
</dbReference>
<sequence length="125" mass="13677">MNGFKSGASSDDPFGGAGTDDGSEPESVPAEIDKRDDDTDNEQPTSRSLPWIYARDSITDGRSKTVQLHLQESTIEDQREAKTAVENELGDSIKKADLREAALLVGLAHVDEVADLLREWGYDIK</sequence>
<name>A0ABD5QL30_9EURY</name>
<reference evidence="2 3" key="1">
    <citation type="journal article" date="2019" name="Int. J. Syst. Evol. Microbiol.">
        <title>The Global Catalogue of Microorganisms (GCM) 10K type strain sequencing project: providing services to taxonomists for standard genome sequencing and annotation.</title>
        <authorList>
            <consortium name="The Broad Institute Genomics Platform"/>
            <consortium name="The Broad Institute Genome Sequencing Center for Infectious Disease"/>
            <person name="Wu L."/>
            <person name="Ma J."/>
        </authorList>
    </citation>
    <scope>NUCLEOTIDE SEQUENCE [LARGE SCALE GENOMIC DNA]</scope>
    <source>
        <strain evidence="2 3">CGMCC 1.15824</strain>
    </source>
</reference>
<evidence type="ECO:0000256" key="1">
    <source>
        <dbReference type="SAM" id="MobiDB-lite"/>
    </source>
</evidence>